<proteinExistence type="predicted"/>
<dbReference type="Gene3D" id="3.10.20.10">
    <property type="match status" value="2"/>
</dbReference>
<dbReference type="InterPro" id="IPR011440">
    <property type="entry name" value="DUF1543"/>
</dbReference>
<dbReference type="RefSeq" id="WP_208831555.1">
    <property type="nucleotide sequence ID" value="NZ_CP072110.1"/>
</dbReference>
<organism evidence="2 3">
    <name type="scientific">Psychrosphaera ytuae</name>
    <dbReference type="NCBI Taxonomy" id="2820710"/>
    <lineage>
        <taxon>Bacteria</taxon>
        <taxon>Pseudomonadati</taxon>
        <taxon>Pseudomonadota</taxon>
        <taxon>Gammaproteobacteria</taxon>
        <taxon>Alteromonadales</taxon>
        <taxon>Pseudoalteromonadaceae</taxon>
        <taxon>Psychrosphaera</taxon>
    </lineage>
</organism>
<keyword evidence="3" id="KW-1185">Reference proteome</keyword>
<dbReference type="EMBL" id="CP072110">
    <property type="protein sequence ID" value="QTH63499.1"/>
    <property type="molecule type" value="Genomic_DNA"/>
</dbReference>
<dbReference type="Proteomes" id="UP000682739">
    <property type="component" value="Chromosome"/>
</dbReference>
<name>A0A975DAT0_9GAMM</name>
<dbReference type="AlphaFoldDB" id="A0A975DAT0"/>
<dbReference type="KEGG" id="psym:J1N51_12310"/>
<evidence type="ECO:0000313" key="2">
    <source>
        <dbReference type="EMBL" id="QTH63499.1"/>
    </source>
</evidence>
<reference evidence="2" key="1">
    <citation type="submission" date="2021-03" db="EMBL/GenBank/DDBJ databases">
        <title>Description of Psychrosphaera ytuae sp. nov. isolated from deep sea sediment of South China Sea.</title>
        <authorList>
            <person name="Zhang J."/>
            <person name="Xu X.-D."/>
        </authorList>
    </citation>
    <scope>NUCLEOTIDE SEQUENCE</scope>
    <source>
        <strain evidence="2">MTZ26</strain>
    </source>
</reference>
<evidence type="ECO:0000259" key="1">
    <source>
        <dbReference type="Pfam" id="PF07566"/>
    </source>
</evidence>
<dbReference type="Pfam" id="PF07566">
    <property type="entry name" value="DUF1543"/>
    <property type="match status" value="2"/>
</dbReference>
<feature type="domain" description="DUF1543" evidence="1">
    <location>
        <begin position="15"/>
        <end position="66"/>
    </location>
</feature>
<sequence>MKLFMVYLGGSAGKSNIEVHDVRFVVGKTIEDTYPQLIQEWYGNRKGLHIDCYMQVNHIDGYQVSLSHAPIDHDKQPEKLYFVNLGGYQPEKFTELHEFGLFVATSSEDAKQQAKAQLLKQSHIPHKDNLFEVDECFPVSLLDDKVHIHLTPKPGGQVIKPDWYGYNVIA</sequence>
<gene>
    <name evidence="2" type="ORF">J1N51_12310</name>
</gene>
<evidence type="ECO:0000313" key="3">
    <source>
        <dbReference type="Proteomes" id="UP000682739"/>
    </source>
</evidence>
<protein>
    <submittedName>
        <fullName evidence="2">DUF1543 domain-containing protein</fullName>
    </submittedName>
</protein>
<feature type="domain" description="DUF1543" evidence="1">
    <location>
        <begin position="93"/>
        <end position="139"/>
    </location>
</feature>
<accession>A0A975DAT0</accession>